<reference evidence="2 3" key="1">
    <citation type="journal article" date="2021" name="Elife">
        <title>Chloroplast acquisition without the gene transfer in kleptoplastic sea slugs, Plakobranchus ocellatus.</title>
        <authorList>
            <person name="Maeda T."/>
            <person name="Takahashi S."/>
            <person name="Yoshida T."/>
            <person name="Shimamura S."/>
            <person name="Takaki Y."/>
            <person name="Nagai Y."/>
            <person name="Toyoda A."/>
            <person name="Suzuki Y."/>
            <person name="Arimoto A."/>
            <person name="Ishii H."/>
            <person name="Satoh N."/>
            <person name="Nishiyama T."/>
            <person name="Hasebe M."/>
            <person name="Maruyama T."/>
            <person name="Minagawa J."/>
            <person name="Obokata J."/>
            <person name="Shigenobu S."/>
        </authorList>
    </citation>
    <scope>NUCLEOTIDE SEQUENCE [LARGE SCALE GENOMIC DNA]</scope>
</reference>
<protein>
    <submittedName>
        <fullName evidence="2">Domon domain-containing protein frrs1l</fullName>
    </submittedName>
</protein>
<dbReference type="AlphaFoldDB" id="A0AAV4B2V3"/>
<dbReference type="GO" id="GO:0099072">
    <property type="term" value="P:regulation of postsynaptic membrane neurotransmitter receptor levels"/>
    <property type="evidence" value="ECO:0007669"/>
    <property type="project" value="TreeGrafter"/>
</dbReference>
<gene>
    <name evidence="2" type="ORF">PoB_003994700</name>
</gene>
<organism evidence="2 3">
    <name type="scientific">Plakobranchus ocellatus</name>
    <dbReference type="NCBI Taxonomy" id="259542"/>
    <lineage>
        <taxon>Eukaryota</taxon>
        <taxon>Metazoa</taxon>
        <taxon>Spiralia</taxon>
        <taxon>Lophotrochozoa</taxon>
        <taxon>Mollusca</taxon>
        <taxon>Gastropoda</taxon>
        <taxon>Heterobranchia</taxon>
        <taxon>Euthyneura</taxon>
        <taxon>Panpulmonata</taxon>
        <taxon>Sacoglossa</taxon>
        <taxon>Placobranchoidea</taxon>
        <taxon>Plakobranchidae</taxon>
        <taxon>Plakobranchus</taxon>
    </lineage>
</organism>
<dbReference type="Pfam" id="PF03351">
    <property type="entry name" value="DOMON"/>
    <property type="match status" value="1"/>
</dbReference>
<evidence type="ECO:0000313" key="2">
    <source>
        <dbReference type="EMBL" id="GFO13442.1"/>
    </source>
</evidence>
<feature type="domain" description="DOMON" evidence="1">
    <location>
        <begin position="129"/>
        <end position="249"/>
    </location>
</feature>
<dbReference type="EMBL" id="BLXT01004491">
    <property type="protein sequence ID" value="GFO13442.1"/>
    <property type="molecule type" value="Genomic_DNA"/>
</dbReference>
<proteinExistence type="predicted"/>
<dbReference type="InterPro" id="IPR005018">
    <property type="entry name" value="DOMON_domain"/>
</dbReference>
<keyword evidence="3" id="KW-1185">Reference proteome</keyword>
<dbReference type="Proteomes" id="UP000735302">
    <property type="component" value="Unassembled WGS sequence"/>
</dbReference>
<evidence type="ECO:0000259" key="1">
    <source>
        <dbReference type="PROSITE" id="PS50836"/>
    </source>
</evidence>
<dbReference type="PANTHER" id="PTHR46902:SF1">
    <property type="entry name" value="DOMON DOMAIN-CONTAINING PROTEIN FRRS1L"/>
    <property type="match status" value="1"/>
</dbReference>
<comment type="caution">
    <text evidence="2">The sequence shown here is derived from an EMBL/GenBank/DDBJ whole genome shotgun (WGS) entry which is preliminary data.</text>
</comment>
<evidence type="ECO:0000313" key="3">
    <source>
        <dbReference type="Proteomes" id="UP000735302"/>
    </source>
</evidence>
<dbReference type="PROSITE" id="PS50836">
    <property type="entry name" value="DOMON"/>
    <property type="match status" value="1"/>
</dbReference>
<name>A0AAV4B2V3_9GAST</name>
<dbReference type="GO" id="GO:1900449">
    <property type="term" value="P:regulation of glutamate receptor signaling pathway"/>
    <property type="evidence" value="ECO:0007669"/>
    <property type="project" value="InterPro"/>
</dbReference>
<dbReference type="PANTHER" id="PTHR46902">
    <property type="entry name" value="DOMON DOMAIN-CONTAINING PROTEIN FRRS1L"/>
    <property type="match status" value="1"/>
</dbReference>
<sequence>MHLCSTVVLHACPIVKKMVLQLRSAGFVRQYPRRRFFSCLRVHDTVVLFRPSGRQIVSVRPPVSWKGLKDTFSVAWNYEIATDQNTTEWFFGQEKIDVDETQPKVRYSECGSHWSCVRIGEPGCGHMSCDYLLTYTFENRSKLILEMSGKSDGWVGLGLSSDNKMGGDEVVACKRKSSKGRQLEAFSGWISQPHSRPEKKTDGNFELIKQEHKDGYIFCKMIRTVKINEVGGDTSLDLTAKWYQMYTRGQVDNRGAMLRYKEILTSKDPVSMLEPFQIDSTDFGQLEFSQETKKSQRDADARLAGSRLHCCYSYITSLAFFIIMLLA</sequence>
<dbReference type="InterPro" id="IPR042789">
    <property type="entry name" value="FRRS1L"/>
</dbReference>
<accession>A0AAV4B2V3</accession>